<keyword evidence="6" id="KW-0408">Iron</keyword>
<keyword evidence="10 12" id="KW-0456">Lyase</keyword>
<dbReference type="SMART" id="SM00729">
    <property type="entry name" value="Elp3"/>
    <property type="match status" value="1"/>
</dbReference>
<evidence type="ECO:0000313" key="12">
    <source>
        <dbReference type="EMBL" id="HJD96576.1"/>
    </source>
</evidence>
<reference evidence="12" key="1">
    <citation type="journal article" date="2021" name="PeerJ">
        <title>Extensive microbial diversity within the chicken gut microbiome revealed by metagenomics and culture.</title>
        <authorList>
            <person name="Gilroy R."/>
            <person name="Ravi A."/>
            <person name="Getino M."/>
            <person name="Pursley I."/>
            <person name="Horton D.L."/>
            <person name="Alikhan N.F."/>
            <person name="Baker D."/>
            <person name="Gharbi K."/>
            <person name="Hall N."/>
            <person name="Watson M."/>
            <person name="Adriaenssens E.M."/>
            <person name="Foster-Nyarko E."/>
            <person name="Jarju S."/>
            <person name="Secka A."/>
            <person name="Antonio M."/>
            <person name="Oren A."/>
            <person name="Chaudhuri R.R."/>
            <person name="La Ragione R."/>
            <person name="Hildebrand F."/>
            <person name="Pallen M.J."/>
        </authorList>
    </citation>
    <scope>NUCLEOTIDE SEQUENCE</scope>
    <source>
        <strain evidence="12">ChiGjej2B2-19336</strain>
    </source>
</reference>
<dbReference type="AlphaFoldDB" id="A0A921DR12"/>
<dbReference type="InterPro" id="IPR007197">
    <property type="entry name" value="rSAM"/>
</dbReference>
<evidence type="ECO:0000256" key="2">
    <source>
        <dbReference type="ARBA" id="ARBA00022485"/>
    </source>
</evidence>
<dbReference type="Pfam" id="PF06463">
    <property type="entry name" value="Mob_synth_C"/>
    <property type="match status" value="1"/>
</dbReference>
<dbReference type="InterPro" id="IPR050105">
    <property type="entry name" value="MoCo_biosynth_MoaA/MoaC"/>
</dbReference>
<evidence type="ECO:0000256" key="6">
    <source>
        <dbReference type="ARBA" id="ARBA00023004"/>
    </source>
</evidence>
<dbReference type="InterPro" id="IPR058240">
    <property type="entry name" value="rSAM_sf"/>
</dbReference>
<evidence type="ECO:0000256" key="5">
    <source>
        <dbReference type="ARBA" id="ARBA00022741"/>
    </source>
</evidence>
<dbReference type="GO" id="GO:0005525">
    <property type="term" value="F:GTP binding"/>
    <property type="evidence" value="ECO:0007669"/>
    <property type="project" value="UniProtKB-KW"/>
</dbReference>
<organism evidence="12 13">
    <name type="scientific">Mailhella massiliensis</name>
    <dbReference type="NCBI Taxonomy" id="1903261"/>
    <lineage>
        <taxon>Bacteria</taxon>
        <taxon>Pseudomonadati</taxon>
        <taxon>Thermodesulfobacteriota</taxon>
        <taxon>Desulfovibrionia</taxon>
        <taxon>Desulfovibrionales</taxon>
        <taxon>Desulfovibrionaceae</taxon>
        <taxon>Mailhella</taxon>
    </lineage>
</organism>
<dbReference type="SFLD" id="SFLDG01067">
    <property type="entry name" value="SPASM/twitch_domain_containing"/>
    <property type="match status" value="1"/>
</dbReference>
<evidence type="ECO:0000256" key="3">
    <source>
        <dbReference type="ARBA" id="ARBA00022691"/>
    </source>
</evidence>
<dbReference type="Proteomes" id="UP000698963">
    <property type="component" value="Unassembled WGS sequence"/>
</dbReference>
<feature type="domain" description="Radical SAM core" evidence="11">
    <location>
        <begin position="13"/>
        <end position="225"/>
    </location>
</feature>
<dbReference type="GO" id="GO:0051539">
    <property type="term" value="F:4 iron, 4 sulfur cluster binding"/>
    <property type="evidence" value="ECO:0007669"/>
    <property type="project" value="UniProtKB-KW"/>
</dbReference>
<keyword evidence="4" id="KW-0479">Metal-binding</keyword>
<dbReference type="CDD" id="cd01335">
    <property type="entry name" value="Radical_SAM"/>
    <property type="match status" value="1"/>
</dbReference>
<keyword evidence="7" id="KW-0411">Iron-sulfur</keyword>
<dbReference type="PANTHER" id="PTHR22960:SF0">
    <property type="entry name" value="MOLYBDENUM COFACTOR BIOSYNTHESIS PROTEIN 1"/>
    <property type="match status" value="1"/>
</dbReference>
<dbReference type="GO" id="GO:0061799">
    <property type="term" value="F:cyclic pyranopterin monophosphate synthase activity"/>
    <property type="evidence" value="ECO:0007669"/>
    <property type="project" value="TreeGrafter"/>
</dbReference>
<keyword evidence="3" id="KW-0949">S-adenosyl-L-methionine</keyword>
<evidence type="ECO:0000256" key="4">
    <source>
        <dbReference type="ARBA" id="ARBA00022723"/>
    </source>
</evidence>
<evidence type="ECO:0000313" key="13">
    <source>
        <dbReference type="Proteomes" id="UP000698963"/>
    </source>
</evidence>
<dbReference type="GO" id="GO:0046872">
    <property type="term" value="F:metal ion binding"/>
    <property type="evidence" value="ECO:0007669"/>
    <property type="project" value="UniProtKB-KW"/>
</dbReference>
<comment type="cofactor">
    <cofactor evidence="1">
        <name>[4Fe-4S] cluster</name>
        <dbReference type="ChEBI" id="CHEBI:49883"/>
    </cofactor>
</comment>
<dbReference type="InterPro" id="IPR013785">
    <property type="entry name" value="Aldolase_TIM"/>
</dbReference>
<evidence type="ECO:0000256" key="7">
    <source>
        <dbReference type="ARBA" id="ARBA00023014"/>
    </source>
</evidence>
<dbReference type="SFLD" id="SFLDG01386">
    <property type="entry name" value="main_SPASM_domain-containing"/>
    <property type="match status" value="1"/>
</dbReference>
<dbReference type="CDD" id="cd21117">
    <property type="entry name" value="Twitch_MoaA"/>
    <property type="match status" value="1"/>
</dbReference>
<keyword evidence="5" id="KW-0547">Nucleotide-binding</keyword>
<keyword evidence="8" id="KW-0342">GTP-binding</keyword>
<dbReference type="Pfam" id="PF04055">
    <property type="entry name" value="Radical_SAM"/>
    <property type="match status" value="1"/>
</dbReference>
<dbReference type="GO" id="GO:0006777">
    <property type="term" value="P:Mo-molybdopterin cofactor biosynthetic process"/>
    <property type="evidence" value="ECO:0007669"/>
    <property type="project" value="UniProtKB-KW"/>
</dbReference>
<dbReference type="Gene3D" id="3.20.20.70">
    <property type="entry name" value="Aldolase class I"/>
    <property type="match status" value="1"/>
</dbReference>
<dbReference type="PROSITE" id="PS51918">
    <property type="entry name" value="RADICAL_SAM"/>
    <property type="match status" value="1"/>
</dbReference>
<evidence type="ECO:0000256" key="10">
    <source>
        <dbReference type="ARBA" id="ARBA00023239"/>
    </source>
</evidence>
<dbReference type="InterPro" id="IPR013483">
    <property type="entry name" value="MoaA"/>
</dbReference>
<dbReference type="SFLD" id="SFLDG01383">
    <property type="entry name" value="cyclic_pyranopterin_phosphate"/>
    <property type="match status" value="1"/>
</dbReference>
<dbReference type="InterPro" id="IPR006638">
    <property type="entry name" value="Elp3/MiaA/NifB-like_rSAM"/>
</dbReference>
<dbReference type="InterPro" id="IPR010505">
    <property type="entry name" value="MoaA_twitch"/>
</dbReference>
<dbReference type="SUPFAM" id="SSF102114">
    <property type="entry name" value="Radical SAM enzymes"/>
    <property type="match status" value="1"/>
</dbReference>
<comment type="caution">
    <text evidence="12">The sequence shown here is derived from an EMBL/GenBank/DDBJ whole genome shotgun (WGS) entry which is preliminary data.</text>
</comment>
<evidence type="ECO:0000256" key="8">
    <source>
        <dbReference type="ARBA" id="ARBA00023134"/>
    </source>
</evidence>
<dbReference type="RefSeq" id="WP_304120985.1">
    <property type="nucleotide sequence ID" value="NZ_DYZA01000055.1"/>
</dbReference>
<accession>A0A921DR12</accession>
<keyword evidence="9" id="KW-0501">Molybdenum cofactor biosynthesis</keyword>
<keyword evidence="2" id="KW-0004">4Fe-4S</keyword>
<dbReference type="InterPro" id="IPR040064">
    <property type="entry name" value="MoaA-like"/>
</dbReference>
<dbReference type="PANTHER" id="PTHR22960">
    <property type="entry name" value="MOLYBDOPTERIN COFACTOR SYNTHESIS PROTEIN A"/>
    <property type="match status" value="1"/>
</dbReference>
<dbReference type="GO" id="GO:0061798">
    <property type="term" value="F:GTP 3',8'-cyclase activity"/>
    <property type="evidence" value="ECO:0007669"/>
    <property type="project" value="UniProtKB-EC"/>
</dbReference>
<sequence>MPEQNAEALLTDEHGRTVRYLRISVTDRCNLCCRYCRDEDIPFIPHENILRFEEIEKIIGLAVELGVHKLRFTGGEPFARKGFLDFLTNIHERFPHTALKLTTNGTLLAPALDTLKKLGVSVNLSLDTMDREKYASITGRDMLPTVLENMHRMLDMGIPLKINAVAMRGVNDVELPALASLAMDWPVDVRFIEFMPMGDATIWSKNLFWSAADILEEARRHWNLEPVALRRKDGEKSEGNTAEELGPAKLWKLKANEGTVSRGSFGLITSVTQSFCRSCNRLRLTAEGNLRTCLFDDREYPIREALREKGLDEVRRIMLDAVARKPVGAEILAASHGPVAHKRMSAIGG</sequence>
<dbReference type="EMBL" id="DYZA01000055">
    <property type="protein sequence ID" value="HJD96576.1"/>
    <property type="molecule type" value="Genomic_DNA"/>
</dbReference>
<evidence type="ECO:0000259" key="11">
    <source>
        <dbReference type="PROSITE" id="PS51918"/>
    </source>
</evidence>
<evidence type="ECO:0000256" key="9">
    <source>
        <dbReference type="ARBA" id="ARBA00023150"/>
    </source>
</evidence>
<reference evidence="12" key="2">
    <citation type="submission" date="2021-09" db="EMBL/GenBank/DDBJ databases">
        <authorList>
            <person name="Gilroy R."/>
        </authorList>
    </citation>
    <scope>NUCLEOTIDE SEQUENCE</scope>
    <source>
        <strain evidence="12">ChiGjej2B2-19336</strain>
    </source>
</reference>
<dbReference type="NCBIfam" id="TIGR02666">
    <property type="entry name" value="moaA"/>
    <property type="match status" value="1"/>
</dbReference>
<gene>
    <name evidence="12" type="primary">moaA</name>
    <name evidence="12" type="ORF">K8W16_02875</name>
</gene>
<evidence type="ECO:0000256" key="1">
    <source>
        <dbReference type="ARBA" id="ARBA00001966"/>
    </source>
</evidence>
<dbReference type="SFLD" id="SFLDS00029">
    <property type="entry name" value="Radical_SAM"/>
    <property type="match status" value="1"/>
</dbReference>
<proteinExistence type="predicted"/>
<name>A0A921DR12_9BACT</name>
<dbReference type="EC" id="4.1.99.22" evidence="12"/>
<protein>
    <submittedName>
        <fullName evidence="12">GTP 3',8-cyclase MoaA</fullName>
        <ecNumber evidence="12">4.1.99.22</ecNumber>
    </submittedName>
</protein>